<feature type="domain" description="EGF-like" evidence="7">
    <location>
        <begin position="293"/>
        <end position="334"/>
    </location>
</feature>
<evidence type="ECO:0000256" key="5">
    <source>
        <dbReference type="PROSITE-ProRule" id="PRU00076"/>
    </source>
</evidence>
<evidence type="ECO:0000313" key="9">
    <source>
        <dbReference type="Proteomes" id="UP001283361"/>
    </source>
</evidence>
<dbReference type="PANTHER" id="PTHR24039">
    <property type="entry name" value="FIBRILLIN-RELATED"/>
    <property type="match status" value="1"/>
</dbReference>
<dbReference type="InterPro" id="IPR000152">
    <property type="entry name" value="EGF-type_Asp/Asn_hydroxyl_site"/>
</dbReference>
<dbReference type="Pfam" id="PF07645">
    <property type="entry name" value="EGF_CA"/>
    <property type="match status" value="3"/>
</dbReference>
<evidence type="ECO:0000313" key="8">
    <source>
        <dbReference type="EMBL" id="KAK3804079.1"/>
    </source>
</evidence>
<dbReference type="AlphaFoldDB" id="A0AAE1BDQ3"/>
<accession>A0AAE1BDQ3</accession>
<dbReference type="InterPro" id="IPR000742">
    <property type="entry name" value="EGF"/>
</dbReference>
<keyword evidence="9" id="KW-1185">Reference proteome</keyword>
<keyword evidence="4" id="KW-1015">Disulfide bond</keyword>
<dbReference type="InterPro" id="IPR018097">
    <property type="entry name" value="EGF_Ca-bd_CS"/>
</dbReference>
<dbReference type="PROSITE" id="PS01187">
    <property type="entry name" value="EGF_CA"/>
    <property type="match status" value="1"/>
</dbReference>
<dbReference type="PROSITE" id="PS50026">
    <property type="entry name" value="EGF_3"/>
    <property type="match status" value="1"/>
</dbReference>
<keyword evidence="3" id="KW-0677">Repeat</keyword>
<feature type="region of interest" description="Disordered" evidence="6">
    <location>
        <begin position="27"/>
        <end position="52"/>
    </location>
</feature>
<evidence type="ECO:0000259" key="7">
    <source>
        <dbReference type="PROSITE" id="PS50026"/>
    </source>
</evidence>
<evidence type="ECO:0000256" key="4">
    <source>
        <dbReference type="ARBA" id="ARBA00023157"/>
    </source>
</evidence>
<evidence type="ECO:0000256" key="3">
    <source>
        <dbReference type="ARBA" id="ARBA00022737"/>
    </source>
</evidence>
<evidence type="ECO:0000256" key="1">
    <source>
        <dbReference type="ARBA" id="ARBA00022536"/>
    </source>
</evidence>
<evidence type="ECO:0000256" key="6">
    <source>
        <dbReference type="SAM" id="MobiDB-lite"/>
    </source>
</evidence>
<dbReference type="SMART" id="SM00179">
    <property type="entry name" value="EGF_CA"/>
    <property type="match status" value="3"/>
</dbReference>
<dbReference type="InterPro" id="IPR049883">
    <property type="entry name" value="NOTCH1_EGF-like"/>
</dbReference>
<proteinExistence type="predicted"/>
<reference evidence="8" key="1">
    <citation type="journal article" date="2023" name="G3 (Bethesda)">
        <title>A reference genome for the long-term kleptoplast-retaining sea slug Elysia crispata morphotype clarki.</title>
        <authorList>
            <person name="Eastman K.E."/>
            <person name="Pendleton A.L."/>
            <person name="Shaikh M.A."/>
            <person name="Suttiyut T."/>
            <person name="Ogas R."/>
            <person name="Tomko P."/>
            <person name="Gavelis G."/>
            <person name="Widhalm J.R."/>
            <person name="Wisecaver J.H."/>
        </authorList>
    </citation>
    <scope>NUCLEOTIDE SEQUENCE</scope>
    <source>
        <strain evidence="8">ECLA1</strain>
    </source>
</reference>
<comment type="caution">
    <text evidence="8">The sequence shown here is derived from an EMBL/GenBank/DDBJ whole genome shotgun (WGS) entry which is preliminary data.</text>
</comment>
<keyword evidence="2" id="KW-0732">Signal</keyword>
<dbReference type="FunFam" id="2.10.25.10:FF:000038">
    <property type="entry name" value="Fibrillin 2"/>
    <property type="match status" value="1"/>
</dbReference>
<dbReference type="GO" id="GO:0005509">
    <property type="term" value="F:calcium ion binding"/>
    <property type="evidence" value="ECO:0007669"/>
    <property type="project" value="InterPro"/>
</dbReference>
<dbReference type="InterPro" id="IPR001881">
    <property type="entry name" value="EGF-like_Ca-bd_dom"/>
</dbReference>
<dbReference type="Proteomes" id="UP001283361">
    <property type="component" value="Unassembled WGS sequence"/>
</dbReference>
<dbReference type="SMART" id="SM00181">
    <property type="entry name" value="EGF"/>
    <property type="match status" value="4"/>
</dbReference>
<dbReference type="CDD" id="cd00054">
    <property type="entry name" value="EGF_CA"/>
    <property type="match status" value="1"/>
</dbReference>
<gene>
    <name evidence="8" type="ORF">RRG08_057964</name>
</gene>
<dbReference type="SUPFAM" id="SSF57196">
    <property type="entry name" value="EGF/Laminin"/>
    <property type="match status" value="3"/>
</dbReference>
<dbReference type="EMBL" id="JAWDGP010000054">
    <property type="protein sequence ID" value="KAK3804079.1"/>
    <property type="molecule type" value="Genomic_DNA"/>
</dbReference>
<dbReference type="PANTHER" id="PTHR24039:SF52">
    <property type="entry name" value="EGF-LIKE DOMAIN-CONTAINING PROTEIN"/>
    <property type="match status" value="1"/>
</dbReference>
<organism evidence="8 9">
    <name type="scientific">Elysia crispata</name>
    <name type="common">lettuce slug</name>
    <dbReference type="NCBI Taxonomy" id="231223"/>
    <lineage>
        <taxon>Eukaryota</taxon>
        <taxon>Metazoa</taxon>
        <taxon>Spiralia</taxon>
        <taxon>Lophotrochozoa</taxon>
        <taxon>Mollusca</taxon>
        <taxon>Gastropoda</taxon>
        <taxon>Heterobranchia</taxon>
        <taxon>Euthyneura</taxon>
        <taxon>Panpulmonata</taxon>
        <taxon>Sacoglossa</taxon>
        <taxon>Placobranchoidea</taxon>
        <taxon>Plakobranchidae</taxon>
        <taxon>Elysia</taxon>
    </lineage>
</organism>
<name>A0AAE1BDQ3_9GAST</name>
<comment type="caution">
    <text evidence="5">Lacks conserved residue(s) required for the propagation of feature annotation.</text>
</comment>
<dbReference type="PROSITE" id="PS01186">
    <property type="entry name" value="EGF_2"/>
    <property type="match status" value="1"/>
</dbReference>
<dbReference type="Gene3D" id="2.10.25.10">
    <property type="entry name" value="Laminin"/>
    <property type="match status" value="3"/>
</dbReference>
<protein>
    <recommendedName>
        <fullName evidence="7">EGF-like domain-containing protein</fullName>
    </recommendedName>
</protein>
<dbReference type="PROSITE" id="PS00010">
    <property type="entry name" value="ASX_HYDROXYL"/>
    <property type="match status" value="1"/>
</dbReference>
<evidence type="ECO:0000256" key="2">
    <source>
        <dbReference type="ARBA" id="ARBA00022729"/>
    </source>
</evidence>
<keyword evidence="1 5" id="KW-0245">EGF-like domain</keyword>
<sequence length="346" mass="38369">MTQHKQVVRYSLRAVAAHDILNRKRGEPNCSLVQGGPPGSGAGPLVNQPSRGTSSKLCQNPTAYASNYPDLILRSGNKAWLSVPCKPSRKDGHRAFVQCAPVVWNALPLSIREASSIRVEDCKHCGENTNCIQQKGISGCFCKDADHAKCYDRKNCSLTDPAHKKCKSDCYFWTCQCKPGYLHDSKITSAYICKDINECTIQVGPHANRCGENTECENVGGSYLCACVSSGYVYNEKPPNILYCTDIDECLYKEGSHANECGANTRCFNTVGGYKCPCLSSGFYRVDDFSCKDKDECREKTHNCSSNSQCKNEPGSFRCECKDGYHQKDNFTCLCKILLCVFFNFL</sequence>